<dbReference type="OrthoDB" id="9844526at2"/>
<gene>
    <name evidence="2" type="ORF">DSM3645_15915</name>
</gene>
<keyword evidence="1" id="KW-0472">Membrane</keyword>
<proteinExistence type="predicted"/>
<feature type="transmembrane region" description="Helical" evidence="1">
    <location>
        <begin position="18"/>
        <end position="38"/>
    </location>
</feature>
<feature type="transmembrane region" description="Helical" evidence="1">
    <location>
        <begin position="78"/>
        <end position="111"/>
    </location>
</feature>
<sequence length="134" mass="14856">MPKIAPSNRTSGSRFQVWLARLLLLLLALLIVVPLAMLGIARASEAAQPAFALLAGGAVGFVVCYAIWSWGFDSSMQILSLIFGVVVAAMWFSDSFFIYALGLIIGVVAYYRSEWFWTGANLTARFVQERIFRR</sequence>
<accession>A4A290</accession>
<dbReference type="EMBL" id="AANZ01000042">
    <property type="protein sequence ID" value="EAQ77122.1"/>
    <property type="molecule type" value="Genomic_DNA"/>
</dbReference>
<organism evidence="2 3">
    <name type="scientific">Blastopirellula marina DSM 3645</name>
    <dbReference type="NCBI Taxonomy" id="314230"/>
    <lineage>
        <taxon>Bacteria</taxon>
        <taxon>Pseudomonadati</taxon>
        <taxon>Planctomycetota</taxon>
        <taxon>Planctomycetia</taxon>
        <taxon>Pirellulales</taxon>
        <taxon>Pirellulaceae</taxon>
        <taxon>Blastopirellula</taxon>
    </lineage>
</organism>
<dbReference type="HOGENOM" id="CLU_1892124_0_0_0"/>
<dbReference type="STRING" id="314230.DSM3645_15915"/>
<keyword evidence="1" id="KW-1133">Transmembrane helix</keyword>
<evidence type="ECO:0000256" key="1">
    <source>
        <dbReference type="SAM" id="Phobius"/>
    </source>
</evidence>
<evidence type="ECO:0000313" key="2">
    <source>
        <dbReference type="EMBL" id="EAQ77122.1"/>
    </source>
</evidence>
<protein>
    <submittedName>
        <fullName evidence="2">Uncharacterized protein</fullName>
    </submittedName>
</protein>
<dbReference type="AlphaFoldDB" id="A4A290"/>
<dbReference type="Proteomes" id="UP000004358">
    <property type="component" value="Unassembled WGS sequence"/>
</dbReference>
<evidence type="ECO:0000313" key="3">
    <source>
        <dbReference type="Proteomes" id="UP000004358"/>
    </source>
</evidence>
<name>A4A290_9BACT</name>
<reference evidence="2 3" key="1">
    <citation type="submission" date="2006-02" db="EMBL/GenBank/DDBJ databases">
        <authorList>
            <person name="Amann R."/>
            <person name="Ferriera S."/>
            <person name="Johnson J."/>
            <person name="Kravitz S."/>
            <person name="Halpern A."/>
            <person name="Remington K."/>
            <person name="Beeson K."/>
            <person name="Tran B."/>
            <person name="Rogers Y.-H."/>
            <person name="Friedman R."/>
            <person name="Venter J.C."/>
        </authorList>
    </citation>
    <scope>NUCLEOTIDE SEQUENCE [LARGE SCALE GENOMIC DNA]</scope>
    <source>
        <strain evidence="2 3">DSM 3645</strain>
    </source>
</reference>
<feature type="transmembrane region" description="Helical" evidence="1">
    <location>
        <begin position="50"/>
        <end position="72"/>
    </location>
</feature>
<dbReference type="RefSeq" id="WP_002651081.1">
    <property type="nucleotide sequence ID" value="NZ_CH672376.1"/>
</dbReference>
<keyword evidence="1" id="KW-0812">Transmembrane</keyword>
<comment type="caution">
    <text evidence="2">The sequence shown here is derived from an EMBL/GenBank/DDBJ whole genome shotgun (WGS) entry which is preliminary data.</text>
</comment>